<dbReference type="EMBL" id="FZNR01000002">
    <property type="protein sequence ID" value="SNR45810.1"/>
    <property type="molecule type" value="Genomic_DNA"/>
</dbReference>
<keyword evidence="1" id="KW-0805">Transcription regulation</keyword>
<evidence type="ECO:0000256" key="2">
    <source>
        <dbReference type="ARBA" id="ARBA00023125"/>
    </source>
</evidence>
<gene>
    <name evidence="5" type="ORF">SAMN06264365_102534</name>
</gene>
<evidence type="ECO:0000259" key="4">
    <source>
        <dbReference type="Pfam" id="PF01022"/>
    </source>
</evidence>
<dbReference type="InterPro" id="IPR051011">
    <property type="entry name" value="Metal_resp_trans_reg"/>
</dbReference>
<organism evidence="5 6">
    <name type="scientific">Actinoplanes regularis</name>
    <dbReference type="NCBI Taxonomy" id="52697"/>
    <lineage>
        <taxon>Bacteria</taxon>
        <taxon>Bacillati</taxon>
        <taxon>Actinomycetota</taxon>
        <taxon>Actinomycetes</taxon>
        <taxon>Micromonosporales</taxon>
        <taxon>Micromonosporaceae</taxon>
        <taxon>Actinoplanes</taxon>
    </lineage>
</organism>
<dbReference type="InterPro" id="IPR036390">
    <property type="entry name" value="WH_DNA-bd_sf"/>
</dbReference>
<dbReference type="PANTHER" id="PTHR43132">
    <property type="entry name" value="ARSENICAL RESISTANCE OPERON REPRESSOR ARSR-RELATED"/>
    <property type="match status" value="1"/>
</dbReference>
<dbReference type="GO" id="GO:0003677">
    <property type="term" value="F:DNA binding"/>
    <property type="evidence" value="ECO:0007669"/>
    <property type="project" value="UniProtKB-KW"/>
</dbReference>
<dbReference type="Pfam" id="PF01022">
    <property type="entry name" value="HTH_5"/>
    <property type="match status" value="1"/>
</dbReference>
<keyword evidence="6" id="KW-1185">Reference proteome</keyword>
<dbReference type="Proteomes" id="UP000198415">
    <property type="component" value="Unassembled WGS sequence"/>
</dbReference>
<feature type="domain" description="HTH arsR-type" evidence="4">
    <location>
        <begin position="266"/>
        <end position="299"/>
    </location>
</feature>
<keyword evidence="3" id="KW-0804">Transcription</keyword>
<dbReference type="CDD" id="cd00090">
    <property type="entry name" value="HTH_ARSR"/>
    <property type="match status" value="1"/>
</dbReference>
<reference evidence="5 6" key="1">
    <citation type="submission" date="2017-06" db="EMBL/GenBank/DDBJ databases">
        <authorList>
            <person name="Kim H.J."/>
            <person name="Triplett B.A."/>
        </authorList>
    </citation>
    <scope>NUCLEOTIDE SEQUENCE [LARGE SCALE GENOMIC DNA]</scope>
    <source>
        <strain evidence="5 6">DSM 43151</strain>
    </source>
</reference>
<evidence type="ECO:0000313" key="6">
    <source>
        <dbReference type="Proteomes" id="UP000198415"/>
    </source>
</evidence>
<evidence type="ECO:0000256" key="1">
    <source>
        <dbReference type="ARBA" id="ARBA00023015"/>
    </source>
</evidence>
<dbReference type="PANTHER" id="PTHR43132:SF6">
    <property type="entry name" value="HTH-TYPE TRANSCRIPTIONAL REPRESSOR CZRA"/>
    <property type="match status" value="1"/>
</dbReference>
<dbReference type="InterPro" id="IPR001845">
    <property type="entry name" value="HTH_ArsR_DNA-bd_dom"/>
</dbReference>
<dbReference type="RefSeq" id="WP_089292316.1">
    <property type="nucleotide sequence ID" value="NZ_BOMU01000024.1"/>
</dbReference>
<accession>A0A238WGW3</accession>
<dbReference type="OrthoDB" id="3542816at2"/>
<proteinExistence type="predicted"/>
<dbReference type="GO" id="GO:0003700">
    <property type="term" value="F:DNA-binding transcription factor activity"/>
    <property type="evidence" value="ECO:0007669"/>
    <property type="project" value="InterPro"/>
</dbReference>
<dbReference type="Gene3D" id="1.10.10.10">
    <property type="entry name" value="Winged helix-like DNA-binding domain superfamily/Winged helix DNA-binding domain"/>
    <property type="match status" value="1"/>
</dbReference>
<keyword evidence="2" id="KW-0238">DNA-binding</keyword>
<sequence length="324" mass="35598">MGWWQVDADTLATSRFVLSPLAETTAALMSLRWNAAEFPLEREWLRAYRPAYLERLAGDPLTAALVEAALRPHWIADFVAPPPTELEQPFEAEVAVVRATPAPRARRNIAEGLGGRLPSELDRDDLGARIADLLTWIWHTAIEPDWPRRRRLLEADVLARTRQLSLGGWQAALDGLRDGMRWLGDGRLQINAFDYPPRDISGARLLFVPNTLRRGWASWEEPRPLRYALIYRASGVLADPGAGRVVPGSLGRLVGAGRARVLVELEQPRSTSQLVAITGLGLGSVGGHLRVLLEAGLVTRRRAGRSVLYLRTAAGEAVVRAAGG</sequence>
<evidence type="ECO:0000313" key="5">
    <source>
        <dbReference type="EMBL" id="SNR45810.1"/>
    </source>
</evidence>
<dbReference type="InterPro" id="IPR036388">
    <property type="entry name" value="WH-like_DNA-bd_sf"/>
</dbReference>
<dbReference type="AlphaFoldDB" id="A0A238WGW3"/>
<name>A0A238WGW3_9ACTN</name>
<protein>
    <submittedName>
        <fullName evidence="5">Regulatory protein, arsR family</fullName>
    </submittedName>
</protein>
<evidence type="ECO:0000256" key="3">
    <source>
        <dbReference type="ARBA" id="ARBA00023163"/>
    </source>
</evidence>
<dbReference type="SUPFAM" id="SSF46785">
    <property type="entry name" value="Winged helix' DNA-binding domain"/>
    <property type="match status" value="1"/>
</dbReference>
<dbReference type="InterPro" id="IPR011991">
    <property type="entry name" value="ArsR-like_HTH"/>
</dbReference>